<evidence type="ECO:0000256" key="1">
    <source>
        <dbReference type="SAM" id="MobiDB-lite"/>
    </source>
</evidence>
<organism evidence="2 3">
    <name type="scientific">Elysia crispata</name>
    <name type="common">lettuce slug</name>
    <dbReference type="NCBI Taxonomy" id="231223"/>
    <lineage>
        <taxon>Eukaryota</taxon>
        <taxon>Metazoa</taxon>
        <taxon>Spiralia</taxon>
        <taxon>Lophotrochozoa</taxon>
        <taxon>Mollusca</taxon>
        <taxon>Gastropoda</taxon>
        <taxon>Heterobranchia</taxon>
        <taxon>Euthyneura</taxon>
        <taxon>Panpulmonata</taxon>
        <taxon>Sacoglossa</taxon>
        <taxon>Placobranchoidea</taxon>
        <taxon>Plakobranchidae</taxon>
        <taxon>Elysia</taxon>
    </lineage>
</organism>
<gene>
    <name evidence="2" type="ORF">RRG08_066278</name>
</gene>
<protein>
    <submittedName>
        <fullName evidence="2">Uncharacterized protein</fullName>
    </submittedName>
</protein>
<proteinExistence type="predicted"/>
<evidence type="ECO:0000313" key="2">
    <source>
        <dbReference type="EMBL" id="KAK3801590.1"/>
    </source>
</evidence>
<keyword evidence="3" id="KW-1185">Reference proteome</keyword>
<dbReference type="Proteomes" id="UP001283361">
    <property type="component" value="Unassembled WGS sequence"/>
</dbReference>
<evidence type="ECO:0000313" key="3">
    <source>
        <dbReference type="Proteomes" id="UP001283361"/>
    </source>
</evidence>
<dbReference type="AlphaFoldDB" id="A0AAE1B8M4"/>
<name>A0AAE1B8M4_9GAST</name>
<sequence>MGASPTTWGVFLEWSPPRWEGFGEKDNIPKPLPKPALRNQLSPSHPSKPPPRSPTGGNHFEGVERFNLTTEGVEFQTKSFAKGKVAPFRLVLRASFPWRRGNPSFTKRKDSISFEVAPLKKTLRGEGTTSPRRFMGVF</sequence>
<accession>A0AAE1B8M4</accession>
<comment type="caution">
    <text evidence="2">The sequence shown here is derived from an EMBL/GenBank/DDBJ whole genome shotgun (WGS) entry which is preliminary data.</text>
</comment>
<dbReference type="EMBL" id="JAWDGP010000296">
    <property type="protein sequence ID" value="KAK3801590.1"/>
    <property type="molecule type" value="Genomic_DNA"/>
</dbReference>
<feature type="region of interest" description="Disordered" evidence="1">
    <location>
        <begin position="16"/>
        <end position="63"/>
    </location>
</feature>
<reference evidence="2" key="1">
    <citation type="journal article" date="2023" name="G3 (Bethesda)">
        <title>A reference genome for the long-term kleptoplast-retaining sea slug Elysia crispata morphotype clarki.</title>
        <authorList>
            <person name="Eastman K.E."/>
            <person name="Pendleton A.L."/>
            <person name="Shaikh M.A."/>
            <person name="Suttiyut T."/>
            <person name="Ogas R."/>
            <person name="Tomko P."/>
            <person name="Gavelis G."/>
            <person name="Widhalm J.R."/>
            <person name="Wisecaver J.H."/>
        </authorList>
    </citation>
    <scope>NUCLEOTIDE SEQUENCE</scope>
    <source>
        <strain evidence="2">ECLA1</strain>
    </source>
</reference>